<dbReference type="CDD" id="cd00090">
    <property type="entry name" value="HTH_ARSR"/>
    <property type="match status" value="1"/>
</dbReference>
<dbReference type="InterPro" id="IPR011991">
    <property type="entry name" value="ArsR-like_HTH"/>
</dbReference>
<dbReference type="SUPFAM" id="SSF46785">
    <property type="entry name" value="Winged helix' DNA-binding domain"/>
    <property type="match status" value="1"/>
</dbReference>
<accession>A0A963Z8Z3</accession>
<dbReference type="InterPro" id="IPR051081">
    <property type="entry name" value="HTH_MetalResp_TranReg"/>
</dbReference>
<comment type="caution">
    <text evidence="5">The sequence shown here is derived from an EMBL/GenBank/DDBJ whole genome shotgun (WGS) entry which is preliminary data.</text>
</comment>
<evidence type="ECO:0000313" key="5">
    <source>
        <dbReference type="EMBL" id="MCB8884048.1"/>
    </source>
</evidence>
<dbReference type="PRINTS" id="PR00778">
    <property type="entry name" value="HTHARSR"/>
</dbReference>
<dbReference type="EMBL" id="JAESVA010000023">
    <property type="protein sequence ID" value="MCB8884048.1"/>
    <property type="molecule type" value="Genomic_DNA"/>
</dbReference>
<keyword evidence="3" id="KW-0804">Transcription</keyword>
<evidence type="ECO:0000313" key="6">
    <source>
        <dbReference type="Proteomes" id="UP000721844"/>
    </source>
</evidence>
<keyword evidence="2" id="KW-0238">DNA-binding</keyword>
<evidence type="ECO:0000256" key="1">
    <source>
        <dbReference type="ARBA" id="ARBA00023015"/>
    </source>
</evidence>
<dbReference type="PANTHER" id="PTHR33154:SF12">
    <property type="entry name" value="TRANSCRIPTIONAL REGULATORY PROTEIN"/>
    <property type="match status" value="1"/>
</dbReference>
<dbReference type="InterPro" id="IPR001845">
    <property type="entry name" value="HTH_ArsR_DNA-bd_dom"/>
</dbReference>
<proteinExistence type="predicted"/>
<organism evidence="5 6">
    <name type="scientific">Acidisoma cellulosilyticum</name>
    <dbReference type="NCBI Taxonomy" id="2802395"/>
    <lineage>
        <taxon>Bacteria</taxon>
        <taxon>Pseudomonadati</taxon>
        <taxon>Pseudomonadota</taxon>
        <taxon>Alphaproteobacteria</taxon>
        <taxon>Acetobacterales</taxon>
        <taxon>Acidocellaceae</taxon>
        <taxon>Acidisoma</taxon>
    </lineage>
</organism>
<keyword evidence="6" id="KW-1185">Reference proteome</keyword>
<dbReference type="GO" id="GO:0003677">
    <property type="term" value="F:DNA binding"/>
    <property type="evidence" value="ECO:0007669"/>
    <property type="project" value="UniProtKB-KW"/>
</dbReference>
<evidence type="ECO:0000256" key="2">
    <source>
        <dbReference type="ARBA" id="ARBA00023125"/>
    </source>
</evidence>
<evidence type="ECO:0000259" key="4">
    <source>
        <dbReference type="SMART" id="SM00418"/>
    </source>
</evidence>
<dbReference type="SMART" id="SM00418">
    <property type="entry name" value="HTH_ARSR"/>
    <property type="match status" value="1"/>
</dbReference>
<dbReference type="InterPro" id="IPR036390">
    <property type="entry name" value="WH_DNA-bd_sf"/>
</dbReference>
<dbReference type="Proteomes" id="UP000721844">
    <property type="component" value="Unassembled WGS sequence"/>
</dbReference>
<dbReference type="InterPro" id="IPR036388">
    <property type="entry name" value="WH-like_DNA-bd_sf"/>
</dbReference>
<evidence type="ECO:0000256" key="3">
    <source>
        <dbReference type="ARBA" id="ARBA00023163"/>
    </source>
</evidence>
<keyword evidence="1" id="KW-0805">Transcription regulation</keyword>
<name>A0A963Z8Z3_9PROT</name>
<sequence>MRPLRHPAEVEITLDGVLHALSDPDRREIVHRLMQSGGMNCSQACQKRPASTVSHHHRILRDAGLIVSEKRGVEVFNSVRRETIDRRFPGLLDVIFKTPSS</sequence>
<dbReference type="Gene3D" id="1.10.10.10">
    <property type="entry name" value="Winged helix-like DNA-binding domain superfamily/Winged helix DNA-binding domain"/>
    <property type="match status" value="1"/>
</dbReference>
<dbReference type="PANTHER" id="PTHR33154">
    <property type="entry name" value="TRANSCRIPTIONAL REGULATOR, ARSR FAMILY"/>
    <property type="match status" value="1"/>
</dbReference>
<protein>
    <submittedName>
        <fullName evidence="5">Helix-turn-helix transcriptional regulator</fullName>
    </submittedName>
</protein>
<dbReference type="Pfam" id="PF12840">
    <property type="entry name" value="HTH_20"/>
    <property type="match status" value="1"/>
</dbReference>
<feature type="domain" description="HTH arsR-type" evidence="4">
    <location>
        <begin position="16"/>
        <end position="93"/>
    </location>
</feature>
<dbReference type="AlphaFoldDB" id="A0A963Z8Z3"/>
<gene>
    <name evidence="5" type="ORF">ACELLULO517_27735</name>
</gene>
<reference evidence="5 6" key="1">
    <citation type="journal article" date="2021" name="Microorganisms">
        <title>Acidisoma silvae sp. nov. and Acidisomacellulosilytica sp. nov., Two Acidophilic Bacteria Isolated from Decaying Wood, Hydrolyzing Cellulose and Producing Poly-3-hydroxybutyrate.</title>
        <authorList>
            <person name="Mieszkin S."/>
            <person name="Pouder E."/>
            <person name="Uroz S."/>
            <person name="Simon-Colin C."/>
            <person name="Alain K."/>
        </authorList>
    </citation>
    <scope>NUCLEOTIDE SEQUENCE [LARGE SCALE GENOMIC DNA]</scope>
    <source>
        <strain evidence="5 6">HW T5.17</strain>
    </source>
</reference>
<dbReference type="GO" id="GO:0003700">
    <property type="term" value="F:DNA-binding transcription factor activity"/>
    <property type="evidence" value="ECO:0007669"/>
    <property type="project" value="InterPro"/>
</dbReference>